<dbReference type="Proteomes" id="UP000006201">
    <property type="component" value="Unassembled WGS sequence"/>
</dbReference>
<dbReference type="PANTHER" id="PTHR33734">
    <property type="entry name" value="LYSM DOMAIN-CONTAINING GPI-ANCHORED PROTEIN 2"/>
    <property type="match status" value="1"/>
</dbReference>
<dbReference type="AlphaFoldDB" id="A4C832"/>
<proteinExistence type="inferred from homology"/>
<comment type="caution">
    <text evidence="4">The sequence shown here is derived from an EMBL/GenBank/DDBJ whole genome shotgun (WGS) entry which is preliminary data.</text>
</comment>
<dbReference type="InterPro" id="IPR036779">
    <property type="entry name" value="LysM_dom_sf"/>
</dbReference>
<dbReference type="eggNOG" id="COG0741">
    <property type="taxonomic scope" value="Bacteria"/>
</dbReference>
<dbReference type="SMART" id="SM00257">
    <property type="entry name" value="LysM"/>
    <property type="match status" value="2"/>
</dbReference>
<dbReference type="InterPro" id="IPR018392">
    <property type="entry name" value="LysM"/>
</dbReference>
<comment type="similarity">
    <text evidence="1">Belongs to the transglycosylase Slt family.</text>
</comment>
<dbReference type="GO" id="GO:0016020">
    <property type="term" value="C:membrane"/>
    <property type="evidence" value="ECO:0007669"/>
    <property type="project" value="InterPro"/>
</dbReference>
<reference evidence="4 5" key="1">
    <citation type="submission" date="2006-02" db="EMBL/GenBank/DDBJ databases">
        <authorList>
            <person name="Moran M.A."/>
            <person name="Kjelleberg S."/>
            <person name="Egan S."/>
            <person name="Saunders N."/>
            <person name="Thomas T."/>
            <person name="Ferriera S."/>
            <person name="Johnson J."/>
            <person name="Kravitz S."/>
            <person name="Halpern A."/>
            <person name="Remington K."/>
            <person name="Beeson K."/>
            <person name="Tran B."/>
            <person name="Rogers Y.-H."/>
            <person name="Friedman R."/>
            <person name="Venter J.C."/>
        </authorList>
    </citation>
    <scope>NUCLEOTIDE SEQUENCE [LARGE SCALE GENOMIC DNA]</scope>
    <source>
        <strain evidence="4 5">D2</strain>
    </source>
</reference>
<dbReference type="InterPro" id="IPR008258">
    <property type="entry name" value="Transglycosylase_SLT_dom_1"/>
</dbReference>
<dbReference type="OrthoDB" id="9815002at2"/>
<dbReference type="Pfam" id="PF01464">
    <property type="entry name" value="SLT"/>
    <property type="match status" value="1"/>
</dbReference>
<dbReference type="InterPro" id="IPR000189">
    <property type="entry name" value="Transglyc_AS"/>
</dbReference>
<dbReference type="SUPFAM" id="SSF53955">
    <property type="entry name" value="Lysozyme-like"/>
    <property type="match status" value="1"/>
</dbReference>
<evidence type="ECO:0000313" key="4">
    <source>
        <dbReference type="EMBL" id="EAR28747.1"/>
    </source>
</evidence>
<feature type="signal peptide" evidence="2">
    <location>
        <begin position="1"/>
        <end position="21"/>
    </location>
</feature>
<sequence length="518" mass="59319">MTTLLTLRNAIVISTSLTTLAACQTLTQAKKEESPVVSTAYLDVQPMPIIQQSEAHAPVQDMPLSSNIEPQKKQVLAKKPLKPTKKTVLPYQVDNLWQRITMQFVLPIPKQKQINERKNWYLSHPNYMDTVSKRAEPFLYHIVQEIERRKLPLELALLPIVESDFDAKAFSSQGAAGIWQLMPTTAKHFELNIEPWYDARLDPHQATLAALDYLQYLNKKYRGDWLLSIAAYNSGEGRVDKAINKNKKLRKKNDFWSLSLPTETTNYVPKLLALAALAKQNAHKKWPVIANKPTTVTVDFGQQFDVLIAAKLTKTDMRTLYHLNPAYLGDKSALNGPHTLQIPIEKAPYFDKRQHIKADMLGMDHYQVKKHDSLYQLAKQFNSSIKELKQLNQLSSDTIKIGQVLQLPIQKPIQLMVDYQISPFIVRAEAPEKIKVSINYKVKPGDTLWEISRLYDVNYQELAKWNNLKAKSILKQGKILTIWLEQNRPTDTINITEQNSVLNTPTWLIRGQNSINPR</sequence>
<gene>
    <name evidence="4" type="ORF">PTD2_06884</name>
</gene>
<feature type="domain" description="LysM" evidence="3">
    <location>
        <begin position="364"/>
        <end position="407"/>
    </location>
</feature>
<dbReference type="CDD" id="cd00118">
    <property type="entry name" value="LysM"/>
    <property type="match status" value="2"/>
</dbReference>
<dbReference type="Gene3D" id="1.10.530.10">
    <property type="match status" value="1"/>
</dbReference>
<evidence type="ECO:0000256" key="2">
    <source>
        <dbReference type="SAM" id="SignalP"/>
    </source>
</evidence>
<keyword evidence="5" id="KW-1185">Reference proteome</keyword>
<dbReference type="STRING" id="87626.PTD2_06884"/>
<protein>
    <submittedName>
        <fullName evidence="4">Putative membrane-bound lytic murein transglycosylase D (Precursor)</fullName>
    </submittedName>
</protein>
<dbReference type="PANTHER" id="PTHR33734:SF22">
    <property type="entry name" value="MEMBRANE-BOUND LYTIC MUREIN TRANSGLYCOSYLASE D"/>
    <property type="match status" value="1"/>
</dbReference>
<dbReference type="CDD" id="cd16894">
    <property type="entry name" value="MltD-like"/>
    <property type="match status" value="1"/>
</dbReference>
<dbReference type="PROSITE" id="PS51782">
    <property type="entry name" value="LYSM"/>
    <property type="match status" value="2"/>
</dbReference>
<dbReference type="GO" id="GO:0000270">
    <property type="term" value="P:peptidoglycan metabolic process"/>
    <property type="evidence" value="ECO:0007669"/>
    <property type="project" value="InterPro"/>
</dbReference>
<dbReference type="Pfam" id="PF01476">
    <property type="entry name" value="LysM"/>
    <property type="match status" value="2"/>
</dbReference>
<dbReference type="PROSITE" id="PS00922">
    <property type="entry name" value="TRANSGLYCOSYLASE"/>
    <property type="match status" value="1"/>
</dbReference>
<evidence type="ECO:0000256" key="1">
    <source>
        <dbReference type="ARBA" id="ARBA00007734"/>
    </source>
</evidence>
<dbReference type="InterPro" id="IPR023346">
    <property type="entry name" value="Lysozyme-like_dom_sf"/>
</dbReference>
<dbReference type="HOGENOM" id="CLU_009520_1_4_6"/>
<keyword evidence="2" id="KW-0732">Signal</keyword>
<name>A4C832_9GAMM</name>
<feature type="domain" description="LysM" evidence="3">
    <location>
        <begin position="438"/>
        <end position="482"/>
    </location>
</feature>
<dbReference type="RefSeq" id="WP_009838009.1">
    <property type="nucleotide sequence ID" value="NZ_AAOH01000003.1"/>
</dbReference>
<accession>A4C832</accession>
<evidence type="ECO:0000313" key="5">
    <source>
        <dbReference type="Proteomes" id="UP000006201"/>
    </source>
</evidence>
<dbReference type="eggNOG" id="COG1388">
    <property type="taxonomic scope" value="Bacteria"/>
</dbReference>
<feature type="chain" id="PRO_5002665800" evidence="2">
    <location>
        <begin position="22"/>
        <end position="518"/>
    </location>
</feature>
<dbReference type="EMBL" id="AAOH01000003">
    <property type="protein sequence ID" value="EAR28747.1"/>
    <property type="molecule type" value="Genomic_DNA"/>
</dbReference>
<organism evidence="4 5">
    <name type="scientific">Pseudoalteromonas tunicata D2</name>
    <dbReference type="NCBI Taxonomy" id="87626"/>
    <lineage>
        <taxon>Bacteria</taxon>
        <taxon>Pseudomonadati</taxon>
        <taxon>Pseudomonadota</taxon>
        <taxon>Gammaproteobacteria</taxon>
        <taxon>Alteromonadales</taxon>
        <taxon>Pseudoalteromonadaceae</taxon>
        <taxon>Pseudoalteromonas</taxon>
    </lineage>
</organism>
<evidence type="ECO:0000259" key="3">
    <source>
        <dbReference type="PROSITE" id="PS51782"/>
    </source>
</evidence>
<dbReference type="GO" id="GO:0008932">
    <property type="term" value="F:lytic endotransglycosylase activity"/>
    <property type="evidence" value="ECO:0007669"/>
    <property type="project" value="TreeGrafter"/>
</dbReference>
<dbReference type="SUPFAM" id="SSF54106">
    <property type="entry name" value="LysM domain"/>
    <property type="match status" value="2"/>
</dbReference>
<dbReference type="Gene3D" id="3.10.350.10">
    <property type="entry name" value="LysM domain"/>
    <property type="match status" value="2"/>
</dbReference>